<dbReference type="AlphaFoldDB" id="A0A482WX67"/>
<feature type="non-terminal residue" evidence="6">
    <location>
        <position position="1"/>
    </location>
</feature>
<evidence type="ECO:0000313" key="7">
    <source>
        <dbReference type="Proteomes" id="UP000291343"/>
    </source>
</evidence>
<dbReference type="GO" id="GO:0008270">
    <property type="term" value="F:zinc ion binding"/>
    <property type="evidence" value="ECO:0007669"/>
    <property type="project" value="UniProtKB-KW"/>
</dbReference>
<dbReference type="FunFam" id="3.30.40.10:FF:000104">
    <property type="entry name" value="Ankyrin repeat and FYVE domain-containing 1"/>
    <property type="match status" value="1"/>
</dbReference>
<dbReference type="PANTHER" id="PTHR46275">
    <property type="entry name" value="HEPATOCYTE GROWTH FACTOR-REGULATED TYROSINE KINASE SUBSTRATE"/>
    <property type="match status" value="1"/>
</dbReference>
<organism evidence="6 7">
    <name type="scientific">Laodelphax striatellus</name>
    <name type="common">Small brown planthopper</name>
    <name type="synonym">Delphax striatella</name>
    <dbReference type="NCBI Taxonomy" id="195883"/>
    <lineage>
        <taxon>Eukaryota</taxon>
        <taxon>Metazoa</taxon>
        <taxon>Ecdysozoa</taxon>
        <taxon>Arthropoda</taxon>
        <taxon>Hexapoda</taxon>
        <taxon>Insecta</taxon>
        <taxon>Pterygota</taxon>
        <taxon>Neoptera</taxon>
        <taxon>Paraneoptera</taxon>
        <taxon>Hemiptera</taxon>
        <taxon>Auchenorrhyncha</taxon>
        <taxon>Fulgoroidea</taxon>
        <taxon>Delphacidae</taxon>
        <taxon>Criomorphinae</taxon>
        <taxon>Laodelphax</taxon>
    </lineage>
</organism>
<dbReference type="Pfam" id="PF01363">
    <property type="entry name" value="FYVE"/>
    <property type="match status" value="1"/>
</dbReference>
<dbReference type="OrthoDB" id="2306477at2759"/>
<dbReference type="InterPro" id="IPR017073">
    <property type="entry name" value="HGS/VPS27"/>
</dbReference>
<dbReference type="PROSITE" id="PS50178">
    <property type="entry name" value="ZF_FYVE"/>
    <property type="match status" value="1"/>
</dbReference>
<dbReference type="InterPro" id="IPR013083">
    <property type="entry name" value="Znf_RING/FYVE/PHD"/>
</dbReference>
<dbReference type="SUPFAM" id="SSF57903">
    <property type="entry name" value="FYVE/PHD zinc finger"/>
    <property type="match status" value="1"/>
</dbReference>
<evidence type="ECO:0000256" key="1">
    <source>
        <dbReference type="ARBA" id="ARBA00022723"/>
    </source>
</evidence>
<evidence type="ECO:0000256" key="4">
    <source>
        <dbReference type="PROSITE-ProRule" id="PRU00091"/>
    </source>
</evidence>
<dbReference type="InParanoid" id="A0A482WX67"/>
<evidence type="ECO:0000313" key="6">
    <source>
        <dbReference type="EMBL" id="RZF38114.1"/>
    </source>
</evidence>
<proteinExistence type="predicted"/>
<keyword evidence="3" id="KW-0862">Zinc</keyword>
<comment type="caution">
    <text evidence="6">The sequence shown here is derived from an EMBL/GenBank/DDBJ whole genome shotgun (WGS) entry which is preliminary data.</text>
</comment>
<dbReference type="SMART" id="SM00064">
    <property type="entry name" value="FYVE"/>
    <property type="match status" value="1"/>
</dbReference>
<dbReference type="GO" id="GO:0032456">
    <property type="term" value="P:endocytic recycling"/>
    <property type="evidence" value="ECO:0007669"/>
    <property type="project" value="TreeGrafter"/>
</dbReference>
<dbReference type="PANTHER" id="PTHR46275:SF1">
    <property type="entry name" value="HEPATOCYTE GROWTH FACTOR-REGULATED TYROSINE KINASE SUBSTRATE"/>
    <property type="match status" value="1"/>
</dbReference>
<evidence type="ECO:0000256" key="2">
    <source>
        <dbReference type="ARBA" id="ARBA00022771"/>
    </source>
</evidence>
<dbReference type="Gene3D" id="3.30.40.10">
    <property type="entry name" value="Zinc/RING finger domain, C3HC4 (zinc finger)"/>
    <property type="match status" value="1"/>
</dbReference>
<dbReference type="EMBL" id="QKKF02022824">
    <property type="protein sequence ID" value="RZF38114.1"/>
    <property type="molecule type" value="Genomic_DNA"/>
</dbReference>
<keyword evidence="2 4" id="KW-0863">Zinc-finger</keyword>
<accession>A0A482WX67</accession>
<evidence type="ECO:0000256" key="3">
    <source>
        <dbReference type="ARBA" id="ARBA00022833"/>
    </source>
</evidence>
<dbReference type="GO" id="GO:0031623">
    <property type="term" value="P:receptor internalization"/>
    <property type="evidence" value="ECO:0007669"/>
    <property type="project" value="TreeGrafter"/>
</dbReference>
<dbReference type="InterPro" id="IPR017455">
    <property type="entry name" value="Znf_FYVE-rel"/>
</dbReference>
<evidence type="ECO:0000259" key="5">
    <source>
        <dbReference type="PROSITE" id="PS50178"/>
    </source>
</evidence>
<keyword evidence="1" id="KW-0479">Metal-binding</keyword>
<dbReference type="Proteomes" id="UP000291343">
    <property type="component" value="Unassembled WGS sequence"/>
</dbReference>
<name>A0A482WX67_LAOST</name>
<reference evidence="6 7" key="1">
    <citation type="journal article" date="2017" name="Gigascience">
        <title>Genome sequence of the small brown planthopper, Laodelphax striatellus.</title>
        <authorList>
            <person name="Zhu J."/>
            <person name="Jiang F."/>
            <person name="Wang X."/>
            <person name="Yang P."/>
            <person name="Bao Y."/>
            <person name="Zhao W."/>
            <person name="Wang W."/>
            <person name="Lu H."/>
            <person name="Wang Q."/>
            <person name="Cui N."/>
            <person name="Li J."/>
            <person name="Chen X."/>
            <person name="Luo L."/>
            <person name="Yu J."/>
            <person name="Kang L."/>
            <person name="Cui F."/>
        </authorList>
    </citation>
    <scope>NUCLEOTIDE SEQUENCE [LARGE SCALE GENOMIC DNA]</scope>
    <source>
        <strain evidence="6">Lst14</strain>
    </source>
</reference>
<protein>
    <recommendedName>
        <fullName evidence="5">FYVE-type domain-containing protein</fullName>
    </recommendedName>
</protein>
<dbReference type="InterPro" id="IPR011011">
    <property type="entry name" value="Znf_FYVE_PHD"/>
</dbReference>
<dbReference type="InterPro" id="IPR000306">
    <property type="entry name" value="Znf_FYVE"/>
</dbReference>
<keyword evidence="7" id="KW-1185">Reference proteome</keyword>
<gene>
    <name evidence="6" type="ORF">LSTR_LSTR006513</name>
</gene>
<dbReference type="GO" id="GO:0005769">
    <property type="term" value="C:early endosome"/>
    <property type="evidence" value="ECO:0007669"/>
    <property type="project" value="TreeGrafter"/>
</dbReference>
<feature type="domain" description="FYVE-type" evidence="5">
    <location>
        <begin position="11"/>
        <end position="71"/>
    </location>
</feature>
<dbReference type="STRING" id="195883.A0A482WX67"/>
<dbReference type="GO" id="GO:0043130">
    <property type="term" value="F:ubiquitin binding"/>
    <property type="evidence" value="ECO:0007669"/>
    <property type="project" value="TreeGrafter"/>
</dbReference>
<sequence>LLDHLSNEPPWAEGDICLECGTKFGITMRKHHCRHCGRLLCSSCSSFEMPILKFNLNKPVRVCGVCLDVLQFRCA</sequence>